<protein>
    <submittedName>
        <fullName evidence="1">Uncharacterized protein</fullName>
    </submittedName>
</protein>
<proteinExistence type="predicted"/>
<accession>A0A699UE38</accession>
<comment type="caution">
    <text evidence="1">The sequence shown here is derived from an EMBL/GenBank/DDBJ whole genome shotgun (WGS) entry which is preliminary data.</text>
</comment>
<dbReference type="EMBL" id="BKCJ011323896">
    <property type="protein sequence ID" value="GFD20657.1"/>
    <property type="molecule type" value="Genomic_DNA"/>
</dbReference>
<evidence type="ECO:0000313" key="1">
    <source>
        <dbReference type="EMBL" id="GFD20657.1"/>
    </source>
</evidence>
<organism evidence="1">
    <name type="scientific">Tanacetum cinerariifolium</name>
    <name type="common">Dalmatian daisy</name>
    <name type="synonym">Chrysanthemum cinerariifolium</name>
    <dbReference type="NCBI Taxonomy" id="118510"/>
    <lineage>
        <taxon>Eukaryota</taxon>
        <taxon>Viridiplantae</taxon>
        <taxon>Streptophyta</taxon>
        <taxon>Embryophyta</taxon>
        <taxon>Tracheophyta</taxon>
        <taxon>Spermatophyta</taxon>
        <taxon>Magnoliopsida</taxon>
        <taxon>eudicotyledons</taxon>
        <taxon>Gunneridae</taxon>
        <taxon>Pentapetalae</taxon>
        <taxon>asterids</taxon>
        <taxon>campanulids</taxon>
        <taxon>Asterales</taxon>
        <taxon>Asteraceae</taxon>
        <taxon>Asteroideae</taxon>
        <taxon>Anthemideae</taxon>
        <taxon>Anthemidinae</taxon>
        <taxon>Tanacetum</taxon>
    </lineage>
</organism>
<reference evidence="1" key="1">
    <citation type="journal article" date="2019" name="Sci. Rep.">
        <title>Draft genome of Tanacetum cinerariifolium, the natural source of mosquito coil.</title>
        <authorList>
            <person name="Yamashiro T."/>
            <person name="Shiraishi A."/>
            <person name="Satake H."/>
            <person name="Nakayama K."/>
        </authorList>
    </citation>
    <scope>NUCLEOTIDE SEQUENCE</scope>
</reference>
<feature type="non-terminal residue" evidence="1">
    <location>
        <position position="1"/>
    </location>
</feature>
<name>A0A699UE38_TANCI</name>
<dbReference type="AlphaFoldDB" id="A0A699UE38"/>
<sequence>LGVVQHGRVQDDALVELGVLALLQDAGHHVLQGHGIGAGRVEQLLKQLHGRLQVGIEAAEADQYPVLAAAHRKRAPELVKLLLQLRRRVVAGA</sequence>
<gene>
    <name evidence="1" type="ORF">Tci_892626</name>
</gene>